<dbReference type="AlphaFoldDB" id="D6GRT0"/>
<dbReference type="GO" id="GO:0051536">
    <property type="term" value="F:iron-sulfur cluster binding"/>
    <property type="evidence" value="ECO:0007669"/>
    <property type="project" value="UniProtKB-KW"/>
</dbReference>
<dbReference type="PATRIC" id="fig|546269.5.peg.369"/>
<dbReference type="PANTHER" id="PTHR11601:SF50">
    <property type="entry name" value="CYSTEINE DESULFURASE ISCS 2-RELATED"/>
    <property type="match status" value="1"/>
</dbReference>
<dbReference type="InterPro" id="IPR020578">
    <property type="entry name" value="Aminotrans_V_PyrdxlP_BS"/>
</dbReference>
<dbReference type="InterPro" id="IPR015422">
    <property type="entry name" value="PyrdxlP-dep_Trfase_small"/>
</dbReference>
<dbReference type="SUPFAM" id="SSF53383">
    <property type="entry name" value="PLP-dependent transferases"/>
    <property type="match status" value="1"/>
</dbReference>
<keyword evidence="6" id="KW-0411">Iron-sulfur</keyword>
<dbReference type="eggNOG" id="COG1104">
    <property type="taxonomic scope" value="Bacteria"/>
</dbReference>
<dbReference type="PIRSF" id="PIRSF005572">
    <property type="entry name" value="NifS"/>
    <property type="match status" value="1"/>
</dbReference>
<keyword evidence="5" id="KW-0408">Iron</keyword>
<feature type="domain" description="Aminotransferase class V" evidence="8">
    <location>
        <begin position="3"/>
        <end position="361"/>
    </location>
</feature>
<evidence type="ECO:0000256" key="1">
    <source>
        <dbReference type="ARBA" id="ARBA00001933"/>
    </source>
</evidence>
<organism evidence="9 10">
    <name type="scientific">Filifactor alocis (strain ATCC 35896 / CCUG 47790 / D40 B5)</name>
    <name type="common">Fusobacterium alocis</name>
    <dbReference type="NCBI Taxonomy" id="546269"/>
    <lineage>
        <taxon>Bacteria</taxon>
        <taxon>Bacillati</taxon>
        <taxon>Bacillota</taxon>
        <taxon>Clostridia</taxon>
        <taxon>Peptostreptococcales</taxon>
        <taxon>Filifactoraceae</taxon>
        <taxon>Filifactor</taxon>
    </lineage>
</organism>
<keyword evidence="9" id="KW-0808">Transferase</keyword>
<name>D6GRT0_FILAD</name>
<dbReference type="EMBL" id="CP002390">
    <property type="protein sequence ID" value="EFE28371.1"/>
    <property type="molecule type" value="Genomic_DNA"/>
</dbReference>
<dbReference type="Pfam" id="PF00266">
    <property type="entry name" value="Aminotran_5"/>
    <property type="match status" value="1"/>
</dbReference>
<sequence length="385" mass="42887">MEIYLDNSATTKPYPKVCESMVRAMEEDYYNPSSIYRDGVLVQKKIERYREYIANTLKCSSKEILFTSGGTESINTAIFSVKKSKKKHIITSMIEHPATLQAMKKMEELGFDVTYIKPLKNGCVTADEVLKFITENTCLVSLMAVNNELGSKTDVVKIATQVKKTNPNIIVHIDAVQAYLKLKLFVNENVIDFLSASGHKIHGPKGIGILYHRNGVKLSPHIVGGGQEMNFRSGTENVPGIFGLGTAVEEFYPHMDDKIKYIQTVKEYLKDNLVKKIPYIKILSPQDSVCHILNVSFLGVRGEVLLHSLESEGICVSTGSACSSKKAGSYVLGALEFTKQEKDGAIRFSLSEYNTIEEVDIVVKALEKNVNMIRTVMNFGKGRHV</sequence>
<dbReference type="InterPro" id="IPR015421">
    <property type="entry name" value="PyrdxlP-dep_Trfase_major"/>
</dbReference>
<dbReference type="GO" id="GO:0008483">
    <property type="term" value="F:transaminase activity"/>
    <property type="evidence" value="ECO:0007669"/>
    <property type="project" value="UniProtKB-KW"/>
</dbReference>
<proteinExistence type="inferred from homology"/>
<keyword evidence="9" id="KW-0032">Aminotransferase</keyword>
<evidence type="ECO:0000256" key="7">
    <source>
        <dbReference type="RuleBase" id="RU004504"/>
    </source>
</evidence>
<evidence type="ECO:0000313" key="9">
    <source>
        <dbReference type="EMBL" id="EFE28371.1"/>
    </source>
</evidence>
<keyword evidence="3" id="KW-0479">Metal-binding</keyword>
<dbReference type="GO" id="GO:0046872">
    <property type="term" value="F:metal ion binding"/>
    <property type="evidence" value="ECO:0007669"/>
    <property type="project" value="UniProtKB-KW"/>
</dbReference>
<evidence type="ECO:0000256" key="3">
    <source>
        <dbReference type="ARBA" id="ARBA00022723"/>
    </source>
</evidence>
<evidence type="ECO:0000256" key="6">
    <source>
        <dbReference type="ARBA" id="ARBA00023014"/>
    </source>
</evidence>
<dbReference type="Gene3D" id="3.40.640.10">
    <property type="entry name" value="Type I PLP-dependent aspartate aminotransferase-like (Major domain)"/>
    <property type="match status" value="1"/>
</dbReference>
<dbReference type="RefSeq" id="WP_014262021.1">
    <property type="nucleotide sequence ID" value="NC_016630.1"/>
</dbReference>
<evidence type="ECO:0000256" key="2">
    <source>
        <dbReference type="ARBA" id="ARBA00006490"/>
    </source>
</evidence>
<dbReference type="InterPro" id="IPR015424">
    <property type="entry name" value="PyrdxlP-dep_Trfase"/>
</dbReference>
<evidence type="ECO:0000256" key="4">
    <source>
        <dbReference type="ARBA" id="ARBA00022898"/>
    </source>
</evidence>
<comment type="cofactor">
    <cofactor evidence="1 7">
        <name>pyridoxal 5'-phosphate</name>
        <dbReference type="ChEBI" id="CHEBI:597326"/>
    </cofactor>
</comment>
<dbReference type="PROSITE" id="PS00595">
    <property type="entry name" value="AA_TRANSFER_CLASS_5"/>
    <property type="match status" value="1"/>
</dbReference>
<keyword evidence="4" id="KW-0663">Pyridoxal phosphate</keyword>
<protein>
    <submittedName>
        <fullName evidence="9">Aminotransferase, class V</fullName>
    </submittedName>
</protein>
<accession>D6GRT0</accession>
<evidence type="ECO:0000259" key="8">
    <source>
        <dbReference type="Pfam" id="PF00266"/>
    </source>
</evidence>
<dbReference type="STRING" id="546269.HMPREF0389_00286"/>
<reference evidence="10" key="1">
    <citation type="submission" date="2010-12" db="EMBL/GenBank/DDBJ databases">
        <title>The genome sequence of Filifactor alocis strain ATCC 35896.</title>
        <authorList>
            <consortium name="The Broad Institute Genome Sequencing Platform"/>
            <person name="Ward D."/>
            <person name="Earl A."/>
            <person name="Feldgarden M."/>
            <person name="Young S.K."/>
            <person name="Gargeya S."/>
            <person name="Zeng Q."/>
            <person name="Alvarado L."/>
            <person name="Berlin A."/>
            <person name="Bochicchio J."/>
            <person name="Chapman S.B."/>
            <person name="Chen Z."/>
            <person name="Freedman E."/>
            <person name="Gellesch M."/>
            <person name="Goldberg J."/>
            <person name="Griggs A."/>
            <person name="Gujja S."/>
            <person name="Heilman E."/>
            <person name="Heiman D."/>
            <person name="Howarth C."/>
            <person name="Mehta T."/>
            <person name="Neiman D."/>
            <person name="Pearson M."/>
            <person name="Roberts A."/>
            <person name="Saif S."/>
            <person name="Shea T."/>
            <person name="Shenoy N."/>
            <person name="Sisk P."/>
            <person name="Stolte C."/>
            <person name="Sykes S."/>
            <person name="White J."/>
            <person name="Yandava C."/>
            <person name="Izard J."/>
            <person name="Blanton J.M."/>
            <person name="Baranova O.V."/>
            <person name="Tanner A.C."/>
            <person name="Dewhirst F.E."/>
            <person name="Haas B."/>
            <person name="Nusbaum C."/>
            <person name="Birren B."/>
        </authorList>
    </citation>
    <scope>NUCLEOTIDE SEQUENCE [LARGE SCALE GENOMIC DNA]</scope>
    <source>
        <strain evidence="10">ATCC 35896 / D40 B5</strain>
    </source>
</reference>
<evidence type="ECO:0000256" key="5">
    <source>
        <dbReference type="ARBA" id="ARBA00023004"/>
    </source>
</evidence>
<dbReference type="Gene3D" id="3.90.1150.10">
    <property type="entry name" value="Aspartate Aminotransferase, domain 1"/>
    <property type="match status" value="1"/>
</dbReference>
<keyword evidence="10" id="KW-1185">Reference proteome</keyword>
<evidence type="ECO:0000313" key="10">
    <source>
        <dbReference type="Proteomes" id="UP000007468"/>
    </source>
</evidence>
<dbReference type="InterPro" id="IPR000192">
    <property type="entry name" value="Aminotrans_V_dom"/>
</dbReference>
<dbReference type="Proteomes" id="UP000007468">
    <property type="component" value="Chromosome"/>
</dbReference>
<dbReference type="InterPro" id="IPR016454">
    <property type="entry name" value="Cysteine_dSase"/>
</dbReference>
<comment type="similarity">
    <text evidence="2">Belongs to the class-V pyridoxal-phosphate-dependent aminotransferase family. NifS/IscS subfamily.</text>
</comment>
<dbReference type="Gene3D" id="1.10.260.50">
    <property type="match status" value="1"/>
</dbReference>
<gene>
    <name evidence="9" type="ordered locus">HMPREF0389_00286</name>
</gene>
<dbReference type="OrthoDB" id="9808002at2"/>
<dbReference type="PANTHER" id="PTHR11601">
    <property type="entry name" value="CYSTEINE DESULFURYLASE FAMILY MEMBER"/>
    <property type="match status" value="1"/>
</dbReference>
<dbReference type="KEGG" id="faa:HMPREF0389_00286"/>